<reference evidence="2" key="1">
    <citation type="submission" date="2020-01" db="EMBL/GenBank/DDBJ databases">
        <title>Genome sequence of Kobresia littledalei, the first chromosome-level genome in the family Cyperaceae.</title>
        <authorList>
            <person name="Qu G."/>
        </authorList>
    </citation>
    <scope>NUCLEOTIDE SEQUENCE</scope>
    <source>
        <strain evidence="2">C.B.Clarke</strain>
        <tissue evidence="2">Leaf</tissue>
    </source>
</reference>
<comment type="caution">
    <text evidence="2">The sequence shown here is derived from an EMBL/GenBank/DDBJ whole genome shotgun (WGS) entry which is preliminary data.</text>
</comment>
<keyword evidence="3" id="KW-1185">Reference proteome</keyword>
<dbReference type="InterPro" id="IPR039280">
    <property type="entry name" value="VUP"/>
</dbReference>
<evidence type="ECO:0000313" key="2">
    <source>
        <dbReference type="EMBL" id="KAF3325654.1"/>
    </source>
</evidence>
<feature type="compositionally biased region" description="Polar residues" evidence="1">
    <location>
        <begin position="90"/>
        <end position="101"/>
    </location>
</feature>
<evidence type="ECO:0000313" key="3">
    <source>
        <dbReference type="Proteomes" id="UP000623129"/>
    </source>
</evidence>
<dbReference type="EMBL" id="SWLB01000019">
    <property type="protein sequence ID" value="KAF3325654.1"/>
    <property type="molecule type" value="Genomic_DNA"/>
</dbReference>
<name>A0A833QUV4_9POAL</name>
<dbReference type="PANTHER" id="PTHR33974">
    <property type="entry name" value="VASCULAR-RELATED UNKNOWN PROTEIN 1-RELATED"/>
    <property type="match status" value="1"/>
</dbReference>
<feature type="region of interest" description="Disordered" evidence="1">
    <location>
        <begin position="77"/>
        <end position="101"/>
    </location>
</feature>
<sequence>MDNSISSYNSKESSSWALYMDSFMLLSEGKAISPSNPDCKPNYNIGDASYLLKDLGFKKRRGRDQIPTWQHLPSFSKKRRGRELDDSLEDTASSPVDLSKMKTNVMIQDSRKHVMDEANEMSNADEIKYGCNALRKRGLCLVPLSMLIDYLG</sequence>
<protein>
    <submittedName>
        <fullName evidence="2">Uncharacterized protein</fullName>
    </submittedName>
</protein>
<dbReference type="PANTHER" id="PTHR33974:SF2">
    <property type="entry name" value="VASCULAR-RELATED UNKNOWN PROTEIN 1"/>
    <property type="match status" value="1"/>
</dbReference>
<dbReference type="Proteomes" id="UP000623129">
    <property type="component" value="Unassembled WGS sequence"/>
</dbReference>
<dbReference type="AlphaFoldDB" id="A0A833QUV4"/>
<accession>A0A833QUV4</accession>
<gene>
    <name evidence="2" type="ORF">FCM35_KLT08734</name>
</gene>
<dbReference type="GO" id="GO:0010089">
    <property type="term" value="P:xylem development"/>
    <property type="evidence" value="ECO:0007669"/>
    <property type="project" value="InterPro"/>
</dbReference>
<evidence type="ECO:0000256" key="1">
    <source>
        <dbReference type="SAM" id="MobiDB-lite"/>
    </source>
</evidence>
<organism evidence="2 3">
    <name type="scientific">Carex littledalei</name>
    <dbReference type="NCBI Taxonomy" id="544730"/>
    <lineage>
        <taxon>Eukaryota</taxon>
        <taxon>Viridiplantae</taxon>
        <taxon>Streptophyta</taxon>
        <taxon>Embryophyta</taxon>
        <taxon>Tracheophyta</taxon>
        <taxon>Spermatophyta</taxon>
        <taxon>Magnoliopsida</taxon>
        <taxon>Liliopsida</taxon>
        <taxon>Poales</taxon>
        <taxon>Cyperaceae</taxon>
        <taxon>Cyperoideae</taxon>
        <taxon>Cariceae</taxon>
        <taxon>Carex</taxon>
        <taxon>Carex subgen. Euthyceras</taxon>
    </lineage>
</organism>
<dbReference type="OrthoDB" id="779856at2759"/>
<proteinExistence type="predicted"/>